<dbReference type="SUPFAM" id="SSF52540">
    <property type="entry name" value="P-loop containing nucleoside triphosphate hydrolases"/>
    <property type="match status" value="1"/>
</dbReference>
<dbReference type="GO" id="GO:0003688">
    <property type="term" value="F:DNA replication origin binding"/>
    <property type="evidence" value="ECO:0007669"/>
    <property type="project" value="TreeGrafter"/>
</dbReference>
<feature type="compositionally biased region" description="Acidic residues" evidence="1">
    <location>
        <begin position="412"/>
        <end position="433"/>
    </location>
</feature>
<dbReference type="GO" id="GO:0006270">
    <property type="term" value="P:DNA replication initiation"/>
    <property type="evidence" value="ECO:0007669"/>
    <property type="project" value="TreeGrafter"/>
</dbReference>
<name>A0AAD9DJ84_9STRA</name>
<dbReference type="GO" id="GO:0005664">
    <property type="term" value="C:nuclear origin of replication recognition complex"/>
    <property type="evidence" value="ECO:0007669"/>
    <property type="project" value="TreeGrafter"/>
</dbReference>
<dbReference type="InterPro" id="IPR047088">
    <property type="entry name" value="ORC5_C"/>
</dbReference>
<comment type="caution">
    <text evidence="3">The sequence shown here is derived from an EMBL/GenBank/DDBJ whole genome shotgun (WGS) entry which is preliminary data.</text>
</comment>
<dbReference type="InterPro" id="IPR003593">
    <property type="entry name" value="AAA+_ATPase"/>
</dbReference>
<feature type="region of interest" description="Disordered" evidence="1">
    <location>
        <begin position="342"/>
        <end position="502"/>
    </location>
</feature>
<keyword evidence="4" id="KW-1185">Reference proteome</keyword>
<sequence>MMEPDDRPLLTQWDGCGGGDDDENSASFTQDFDVNNNNTAGGPSGNIFDEEEDDDDHTGKIRDEFEGDGFNLLTQINDSFKQGHGTSDSSESECSSSSSESSSDDDINQGEALQQRRAKNIERNEAFAKSLKMEMNAMLEKDGVQPSKRRKRKAKEIIDSTNSRSPDRGRTTTQQQNKRRCMLFPTTFNGMSYNQHVKQPLQTTTLTQELNAKYPHRSKQIYYLCARLQSIVSRTKMAWKMTENVRSYGESHYSEASYAGRVKMSVPPPILISGPGGSGKTSIVCDTIQSLRERTNDNGGEGLSIHQVVASAYVDCASAEANSVASVMNNAYRQLYECYHSKENGGRQKKSRHGKDHKRTTAEFEMHTTSMGSDSKRDKSDAGNDNTISTPIKSPSKRAPKSPMLRVNDMGGYDDDSEGYDDDDGEDVDEEDLIERQRKRRVGKKRSKQKKRKLFADGKSTTSHTRHTRQNIARENGEQSTATQNQSGVLKNSVQGSNRNHQDSSSIAIFGRAISSLLQGDISKKRAPRHGRCAFLILDNADRILSWNKSRRNNPLAELLLLPKIMGINLTLVLISRSSLYQYSRVQMPPGTILDAVQPNHIHFDAYSSVDTIKDIMLVPRIRQMVIGQSNLTRHKHVCVAVNAVRARFEQMCYSSLLGWFISNVKGSTQDLTEIVRLARLLWPEYVAPLDGSAGSISPAFELAMTRILCHLREDDGETSVDCNCSTCKFLSSADGTHSDGDEDFAVLKQRLFEKLDQNIRETMRGFLSTVVLMPGRVLSKHTSKPYAERLPYVTKFLLLAAFLCQNKKAESDKNLFTKKSTGKSRRSTNKADVGSSYASSTAELKQLTVRQTSFPVERLLSVFYSIMGSYGQNSVHQNGEGTNVSEMGTERLFQNISQLNATGLIRRVGSSSTNASKSKDLTEMTAAKFTCTLSREDAHLIAESVGFPLDRYCP</sequence>
<feature type="compositionally biased region" description="Polar residues" evidence="1">
    <location>
        <begin position="470"/>
        <end position="502"/>
    </location>
</feature>
<feature type="compositionally biased region" description="Polar residues" evidence="1">
    <location>
        <begin position="383"/>
        <end position="393"/>
    </location>
</feature>
<accession>A0AAD9DJ84</accession>
<feature type="domain" description="AAA+ ATPase" evidence="2">
    <location>
        <begin position="266"/>
        <end position="594"/>
    </location>
</feature>
<feature type="compositionally biased region" description="Polar residues" evidence="1">
    <location>
        <begin position="72"/>
        <end position="86"/>
    </location>
</feature>
<dbReference type="InterPro" id="IPR020796">
    <property type="entry name" value="ORC5"/>
</dbReference>
<dbReference type="EMBL" id="JATAAI010000002">
    <property type="protein sequence ID" value="KAK1747735.1"/>
    <property type="molecule type" value="Genomic_DNA"/>
</dbReference>
<feature type="region of interest" description="Disordered" evidence="1">
    <location>
        <begin position="139"/>
        <end position="177"/>
    </location>
</feature>
<dbReference type="AlphaFoldDB" id="A0AAD9DJ84"/>
<gene>
    <name evidence="3" type="ORF">QTG54_001698</name>
</gene>
<dbReference type="Proteomes" id="UP001224775">
    <property type="component" value="Unassembled WGS sequence"/>
</dbReference>
<proteinExistence type="predicted"/>
<feature type="region of interest" description="Disordered" evidence="1">
    <location>
        <begin position="1"/>
        <end position="109"/>
    </location>
</feature>
<dbReference type="SMART" id="SM00382">
    <property type="entry name" value="AAA"/>
    <property type="match status" value="1"/>
</dbReference>
<reference evidence="3" key="1">
    <citation type="submission" date="2023-06" db="EMBL/GenBank/DDBJ databases">
        <title>Survivors Of The Sea: Transcriptome response of Skeletonema marinoi to long-term dormancy.</title>
        <authorList>
            <person name="Pinder M.I.M."/>
            <person name="Kourtchenko O."/>
            <person name="Robertson E.K."/>
            <person name="Larsson T."/>
            <person name="Maumus F."/>
            <person name="Osuna-Cruz C.M."/>
            <person name="Vancaester E."/>
            <person name="Stenow R."/>
            <person name="Vandepoele K."/>
            <person name="Ploug H."/>
            <person name="Bruchert V."/>
            <person name="Godhe A."/>
            <person name="Topel M."/>
        </authorList>
    </citation>
    <scope>NUCLEOTIDE SEQUENCE</scope>
    <source>
        <strain evidence="3">R05AC</strain>
    </source>
</reference>
<dbReference type="Gene3D" id="3.40.50.300">
    <property type="entry name" value="P-loop containing nucleotide triphosphate hydrolases"/>
    <property type="match status" value="1"/>
</dbReference>
<evidence type="ECO:0000259" key="2">
    <source>
        <dbReference type="SMART" id="SM00382"/>
    </source>
</evidence>
<organism evidence="3 4">
    <name type="scientific">Skeletonema marinoi</name>
    <dbReference type="NCBI Taxonomy" id="267567"/>
    <lineage>
        <taxon>Eukaryota</taxon>
        <taxon>Sar</taxon>
        <taxon>Stramenopiles</taxon>
        <taxon>Ochrophyta</taxon>
        <taxon>Bacillariophyta</taxon>
        <taxon>Coscinodiscophyceae</taxon>
        <taxon>Thalassiosirophycidae</taxon>
        <taxon>Thalassiosirales</taxon>
        <taxon>Skeletonemataceae</taxon>
        <taxon>Skeletonema</taxon>
        <taxon>Skeletonema marinoi-dohrnii complex</taxon>
    </lineage>
</organism>
<dbReference type="PANTHER" id="PTHR12705">
    <property type="entry name" value="ORIGIN RECOGNITION COMPLEX SUBUNIT 5"/>
    <property type="match status" value="1"/>
</dbReference>
<evidence type="ECO:0000313" key="3">
    <source>
        <dbReference type="EMBL" id="KAK1747735.1"/>
    </source>
</evidence>
<dbReference type="Pfam" id="PF14630">
    <property type="entry name" value="ORC5_C"/>
    <property type="match status" value="1"/>
</dbReference>
<feature type="compositionally biased region" description="Low complexity" evidence="1">
    <location>
        <begin position="87"/>
        <end position="101"/>
    </location>
</feature>
<feature type="compositionally biased region" description="Basic residues" evidence="1">
    <location>
        <begin position="437"/>
        <end position="453"/>
    </location>
</feature>
<protein>
    <submittedName>
        <fullName evidence="3">Origin recognition complex, subunit 5</fullName>
    </submittedName>
</protein>
<dbReference type="PANTHER" id="PTHR12705:SF0">
    <property type="entry name" value="ORIGIN RECOGNITION COMPLEX SUBUNIT 5"/>
    <property type="match status" value="1"/>
</dbReference>
<feature type="compositionally biased region" description="Basic residues" evidence="1">
    <location>
        <begin position="347"/>
        <end position="358"/>
    </location>
</feature>
<feature type="compositionally biased region" description="Polar residues" evidence="1">
    <location>
        <begin position="25"/>
        <end position="41"/>
    </location>
</feature>
<evidence type="ECO:0000256" key="1">
    <source>
        <dbReference type="SAM" id="MobiDB-lite"/>
    </source>
</evidence>
<dbReference type="InterPro" id="IPR027417">
    <property type="entry name" value="P-loop_NTPase"/>
</dbReference>
<evidence type="ECO:0000313" key="4">
    <source>
        <dbReference type="Proteomes" id="UP001224775"/>
    </source>
</evidence>